<evidence type="ECO:0000256" key="1">
    <source>
        <dbReference type="ARBA" id="ARBA00004141"/>
    </source>
</evidence>
<keyword evidence="4 6" id="KW-0472">Membrane</keyword>
<feature type="transmembrane region" description="Helical" evidence="6">
    <location>
        <begin position="96"/>
        <end position="115"/>
    </location>
</feature>
<dbReference type="InterPro" id="IPR010432">
    <property type="entry name" value="RDD"/>
</dbReference>
<evidence type="ECO:0000256" key="3">
    <source>
        <dbReference type="ARBA" id="ARBA00022989"/>
    </source>
</evidence>
<evidence type="ECO:0000259" key="7">
    <source>
        <dbReference type="Pfam" id="PF06271"/>
    </source>
</evidence>
<accession>A0A3R9DZU8</accession>
<evidence type="ECO:0000313" key="9">
    <source>
        <dbReference type="Proteomes" id="UP000267081"/>
    </source>
</evidence>
<comment type="subcellular location">
    <subcellularLocation>
        <location evidence="1">Membrane</location>
        <topology evidence="1">Multi-pass membrane protein</topology>
    </subcellularLocation>
</comment>
<name>A0A3R9DZU8_9PSEU</name>
<organism evidence="8 9">
    <name type="scientific">Amycolatopsis eburnea</name>
    <dbReference type="NCBI Taxonomy" id="2267691"/>
    <lineage>
        <taxon>Bacteria</taxon>
        <taxon>Bacillati</taxon>
        <taxon>Actinomycetota</taxon>
        <taxon>Actinomycetes</taxon>
        <taxon>Pseudonocardiales</taxon>
        <taxon>Pseudonocardiaceae</taxon>
        <taxon>Amycolatopsis</taxon>
    </lineage>
</organism>
<dbReference type="GO" id="GO:0016020">
    <property type="term" value="C:membrane"/>
    <property type="evidence" value="ECO:0007669"/>
    <property type="project" value="UniProtKB-SubCell"/>
</dbReference>
<feature type="transmembrane region" description="Helical" evidence="6">
    <location>
        <begin position="64"/>
        <end position="84"/>
    </location>
</feature>
<evidence type="ECO:0000256" key="4">
    <source>
        <dbReference type="ARBA" id="ARBA00023136"/>
    </source>
</evidence>
<evidence type="ECO:0000256" key="5">
    <source>
        <dbReference type="SAM" id="MobiDB-lite"/>
    </source>
</evidence>
<feature type="region of interest" description="Disordered" evidence="5">
    <location>
        <begin position="34"/>
        <end position="56"/>
    </location>
</feature>
<dbReference type="Pfam" id="PF06271">
    <property type="entry name" value="RDD"/>
    <property type="match status" value="1"/>
</dbReference>
<proteinExistence type="predicted"/>
<keyword evidence="3 6" id="KW-1133">Transmembrane helix</keyword>
<sequence length="162" mass="17414">MLAVPTPPPAASAPPRETFVLRVVRRRDVARLRRSGPPAGVPLPPTHASGRDPRYPSPHASRELLGALLEFAAHVVVAVIAAVVVQRTPAANPTTVTLTLIGVFLAASFVDRVIVQRLFAASLGKALLGLRVIRYDTGGRPTLWPLVKQWLFGFVVVFSLFG</sequence>
<keyword evidence="9" id="KW-1185">Reference proteome</keyword>
<evidence type="ECO:0000256" key="2">
    <source>
        <dbReference type="ARBA" id="ARBA00022692"/>
    </source>
</evidence>
<evidence type="ECO:0000256" key="6">
    <source>
        <dbReference type="SAM" id="Phobius"/>
    </source>
</evidence>
<dbReference type="Proteomes" id="UP000267081">
    <property type="component" value="Unassembled WGS sequence"/>
</dbReference>
<comment type="caution">
    <text evidence="8">The sequence shown here is derived from an EMBL/GenBank/DDBJ whole genome shotgun (WGS) entry which is preliminary data.</text>
</comment>
<protein>
    <recommendedName>
        <fullName evidence="7">RDD domain-containing protein</fullName>
    </recommendedName>
</protein>
<keyword evidence="2 6" id="KW-0812">Transmembrane</keyword>
<evidence type="ECO:0000313" key="8">
    <source>
        <dbReference type="EMBL" id="RSD11924.1"/>
    </source>
</evidence>
<reference evidence="8 9" key="1">
    <citation type="submission" date="2018-12" db="EMBL/GenBank/DDBJ databases">
        <title>Amycolatopsis eburnea sp. nov. actinomycete associate with arbuscular mycorrhiza fungal spore.</title>
        <authorList>
            <person name="Lumyong S."/>
            <person name="Chaiya L."/>
        </authorList>
    </citation>
    <scope>NUCLEOTIDE SEQUENCE [LARGE SCALE GENOMIC DNA]</scope>
    <source>
        <strain evidence="8 9">GLM-1</strain>
    </source>
</reference>
<feature type="domain" description="RDD" evidence="7">
    <location>
        <begin position="71"/>
        <end position="158"/>
    </location>
</feature>
<dbReference type="AlphaFoldDB" id="A0A3R9DZU8"/>
<dbReference type="EMBL" id="RSEC01000059">
    <property type="protein sequence ID" value="RSD11924.1"/>
    <property type="molecule type" value="Genomic_DNA"/>
</dbReference>
<gene>
    <name evidence="8" type="ORF">EIY87_34855</name>
</gene>